<name>A0AAD7FQT6_MYCRO</name>
<dbReference type="Proteomes" id="UP001221757">
    <property type="component" value="Unassembled WGS sequence"/>
</dbReference>
<keyword evidence="1" id="KW-0472">Membrane</keyword>
<keyword evidence="1" id="KW-0812">Transmembrane</keyword>
<proteinExistence type="predicted"/>
<comment type="caution">
    <text evidence="2">The sequence shown here is derived from an EMBL/GenBank/DDBJ whole genome shotgun (WGS) entry which is preliminary data.</text>
</comment>
<gene>
    <name evidence="2" type="ORF">B0H17DRAFT_1149758</name>
</gene>
<dbReference type="Gene3D" id="3.20.20.80">
    <property type="entry name" value="Glycosidases"/>
    <property type="match status" value="1"/>
</dbReference>
<protein>
    <submittedName>
        <fullName evidence="2">Uncharacterized protein</fullName>
    </submittedName>
</protein>
<keyword evidence="1" id="KW-1133">Transmembrane helix</keyword>
<evidence type="ECO:0000256" key="1">
    <source>
        <dbReference type="SAM" id="Phobius"/>
    </source>
</evidence>
<dbReference type="EMBL" id="JARKIE010000476">
    <property type="protein sequence ID" value="KAJ7634032.1"/>
    <property type="molecule type" value="Genomic_DNA"/>
</dbReference>
<reference evidence="2" key="1">
    <citation type="submission" date="2023-03" db="EMBL/GenBank/DDBJ databases">
        <title>Massive genome expansion in bonnet fungi (Mycena s.s.) driven by repeated elements and novel gene families across ecological guilds.</title>
        <authorList>
            <consortium name="Lawrence Berkeley National Laboratory"/>
            <person name="Harder C.B."/>
            <person name="Miyauchi S."/>
            <person name="Viragh M."/>
            <person name="Kuo A."/>
            <person name="Thoen E."/>
            <person name="Andreopoulos B."/>
            <person name="Lu D."/>
            <person name="Skrede I."/>
            <person name="Drula E."/>
            <person name="Henrissat B."/>
            <person name="Morin E."/>
            <person name="Kohler A."/>
            <person name="Barry K."/>
            <person name="LaButti K."/>
            <person name="Morin E."/>
            <person name="Salamov A."/>
            <person name="Lipzen A."/>
            <person name="Mereny Z."/>
            <person name="Hegedus B."/>
            <person name="Baldrian P."/>
            <person name="Stursova M."/>
            <person name="Weitz H."/>
            <person name="Taylor A."/>
            <person name="Grigoriev I.V."/>
            <person name="Nagy L.G."/>
            <person name="Martin F."/>
            <person name="Kauserud H."/>
        </authorList>
    </citation>
    <scope>NUCLEOTIDE SEQUENCE</scope>
    <source>
        <strain evidence="2">CBHHK067</strain>
    </source>
</reference>
<dbReference type="AlphaFoldDB" id="A0AAD7FQT6"/>
<feature type="transmembrane region" description="Helical" evidence="1">
    <location>
        <begin position="176"/>
        <end position="200"/>
    </location>
</feature>
<organism evidence="2 3">
    <name type="scientific">Mycena rosella</name>
    <name type="common">Pink bonnet</name>
    <name type="synonym">Agaricus rosellus</name>
    <dbReference type="NCBI Taxonomy" id="1033263"/>
    <lineage>
        <taxon>Eukaryota</taxon>
        <taxon>Fungi</taxon>
        <taxon>Dikarya</taxon>
        <taxon>Basidiomycota</taxon>
        <taxon>Agaricomycotina</taxon>
        <taxon>Agaricomycetes</taxon>
        <taxon>Agaricomycetidae</taxon>
        <taxon>Agaricales</taxon>
        <taxon>Marasmiineae</taxon>
        <taxon>Mycenaceae</taxon>
        <taxon>Mycena</taxon>
    </lineage>
</organism>
<evidence type="ECO:0000313" key="3">
    <source>
        <dbReference type="Proteomes" id="UP001221757"/>
    </source>
</evidence>
<keyword evidence="3" id="KW-1185">Reference proteome</keyword>
<sequence length="497" mass="52958">MGKGRSLIVAGRCCSTNSKTGAVPAHGAFSSALETPSRGAQPARTRGCLPVAVRETGFKPDIRKIQEREHADPFLAPYATPPQHSQRYSPYSDQPGALLAPQHPYGGGGAYGTNSQLGDAYRHDPVYPPAGASPNNSALLLHTGASAENAALSRSYGPSYVPGAGGATASRRKRRWIGLGVVVGIIAIAVAVMLPVYFLVIKKHNDTSASGTASGGSGAGGSKGVRAGAWNAANPFGSGGRPNSWTLPLNESWDWAADKIYGVNLGGWFVLKPFYERVVAGADAGVGYTGGLAAWGLHAFGGRGQVSLAASMSLSWVGEDWDSRREDADGSLECRGGPVCYGLAFAFAGDRAALARFRRRCLCCPAHTPFVFLSTALVTFPPFLLPQELRRVRIWVWVSALNRRSAANSDSRAVFGVPNDGQARVPHPVENSSEASRAVEPFCIFHRMRYKLGRQLQICKMEQNESKPEGLIRREPSKNSSAAWRFNAGFSHCGDKS</sequence>
<accession>A0AAD7FQT6</accession>
<evidence type="ECO:0000313" key="2">
    <source>
        <dbReference type="EMBL" id="KAJ7634032.1"/>
    </source>
</evidence>